<dbReference type="AlphaFoldDB" id="A0A498JJF4"/>
<sequence length="140" mass="15664">MTDFPGLKMSSESEYHVQEQNFLCCYIVQKQYSCPEGYKSKKGTIVLPMLLEHGFTCGLDARIVDLEYTRIISDNLKIQTILENVSIVGLVCDDFGATENLVDNLKSKSTSNASMEALANNKTAFVNQDVGLHFQHKYAT</sequence>
<keyword evidence="2" id="KW-1185">Reference proteome</keyword>
<proteinExistence type="predicted"/>
<evidence type="ECO:0000313" key="2">
    <source>
        <dbReference type="Proteomes" id="UP000290289"/>
    </source>
</evidence>
<comment type="caution">
    <text evidence="1">The sequence shown here is derived from an EMBL/GenBank/DDBJ whole genome shotgun (WGS) entry which is preliminary data.</text>
</comment>
<dbReference type="Proteomes" id="UP000290289">
    <property type="component" value="Chromosome 6"/>
</dbReference>
<accession>A0A498JJF4</accession>
<dbReference type="EMBL" id="RDQH01000332">
    <property type="protein sequence ID" value="RXH96059.1"/>
    <property type="molecule type" value="Genomic_DNA"/>
</dbReference>
<gene>
    <name evidence="1" type="ORF">DVH24_008559</name>
</gene>
<organism evidence="1 2">
    <name type="scientific">Malus domestica</name>
    <name type="common">Apple</name>
    <name type="synonym">Pyrus malus</name>
    <dbReference type="NCBI Taxonomy" id="3750"/>
    <lineage>
        <taxon>Eukaryota</taxon>
        <taxon>Viridiplantae</taxon>
        <taxon>Streptophyta</taxon>
        <taxon>Embryophyta</taxon>
        <taxon>Tracheophyta</taxon>
        <taxon>Spermatophyta</taxon>
        <taxon>Magnoliopsida</taxon>
        <taxon>eudicotyledons</taxon>
        <taxon>Gunneridae</taxon>
        <taxon>Pentapetalae</taxon>
        <taxon>rosids</taxon>
        <taxon>fabids</taxon>
        <taxon>Rosales</taxon>
        <taxon>Rosaceae</taxon>
        <taxon>Amygdaloideae</taxon>
        <taxon>Maleae</taxon>
        <taxon>Malus</taxon>
    </lineage>
</organism>
<reference evidence="1 2" key="1">
    <citation type="submission" date="2018-10" db="EMBL/GenBank/DDBJ databases">
        <title>A high-quality apple genome assembly.</title>
        <authorList>
            <person name="Hu J."/>
        </authorList>
    </citation>
    <scope>NUCLEOTIDE SEQUENCE [LARGE SCALE GENOMIC DNA]</scope>
    <source>
        <strain evidence="2">cv. HFTH1</strain>
        <tissue evidence="1">Young leaf</tissue>
    </source>
</reference>
<protein>
    <submittedName>
        <fullName evidence="1">Uncharacterized protein</fullName>
    </submittedName>
</protein>
<name>A0A498JJF4_MALDO</name>
<evidence type="ECO:0000313" key="1">
    <source>
        <dbReference type="EMBL" id="RXH96059.1"/>
    </source>
</evidence>